<accession>A0A6S7I598</accession>
<reference evidence="2" key="1">
    <citation type="submission" date="2020-04" db="EMBL/GenBank/DDBJ databases">
        <authorList>
            <person name="Alioto T."/>
            <person name="Alioto T."/>
            <person name="Gomez Garrido J."/>
        </authorList>
    </citation>
    <scope>NUCLEOTIDE SEQUENCE</scope>
    <source>
        <strain evidence="2">A484AB</strain>
    </source>
</reference>
<protein>
    <recommendedName>
        <fullName evidence="1">Mutator-like transposase domain-containing protein</fullName>
    </recommendedName>
</protein>
<sequence length="457" mass="51445">MSTSNPPSSTSRRKLNQCEFLQESTSEGAFENEEYSDQGSLIIQEHPDGKRGGLQSDLTVTLFGDILLCGWKGRSADINRCAVYYSIETGGGYESLESFCNIVNMPCMSKTSYYQNLETILNALEAEAREEMKQAAERLREQIIKESGCGDKTSAIDAAVSFDGTWAKRGFTSLTGIVFVISVDTGEVLDYHISKSCQKCSLKKAKCKTDDEFEEGEIEHVFSGECDINFSGSSPAMEKEGAEILWRRSLTCHNIRYSLGSAEVGISGQSGTESEKLSYCDLFESCIPSGAFSLVRDVKIRQDIEESLRKHVLAVRDSHKRTKGSQRLQLDHQNKHFHVFEEYITSVGDIKEENKVLRDELLEWRKKYAILEDELEKLYNEVNVELGKRAQTALWFSKSFGLEVESMVVRETSTNIEHNIKVSTTNEQLSSNPEGNQYENLSEKDKAKVERTLFLMG</sequence>
<dbReference type="AlphaFoldDB" id="A0A6S7I598"/>
<dbReference type="InterPro" id="IPR049012">
    <property type="entry name" value="Mutator_transp_dom"/>
</dbReference>
<keyword evidence="3" id="KW-1185">Reference proteome</keyword>
<dbReference type="EMBL" id="CACRXK020007986">
    <property type="protein sequence ID" value="CAB4013694.1"/>
    <property type="molecule type" value="Genomic_DNA"/>
</dbReference>
<dbReference type="Pfam" id="PF20700">
    <property type="entry name" value="Mutator"/>
    <property type="match status" value="1"/>
</dbReference>
<dbReference type="Proteomes" id="UP001152795">
    <property type="component" value="Unassembled WGS sequence"/>
</dbReference>
<gene>
    <name evidence="2" type="ORF">PACLA_8A077444</name>
</gene>
<evidence type="ECO:0000259" key="1">
    <source>
        <dbReference type="Pfam" id="PF20700"/>
    </source>
</evidence>
<organism evidence="2 3">
    <name type="scientific">Paramuricea clavata</name>
    <name type="common">Red gorgonian</name>
    <name type="synonym">Violescent sea-whip</name>
    <dbReference type="NCBI Taxonomy" id="317549"/>
    <lineage>
        <taxon>Eukaryota</taxon>
        <taxon>Metazoa</taxon>
        <taxon>Cnidaria</taxon>
        <taxon>Anthozoa</taxon>
        <taxon>Octocorallia</taxon>
        <taxon>Malacalcyonacea</taxon>
        <taxon>Plexauridae</taxon>
        <taxon>Paramuricea</taxon>
    </lineage>
</organism>
<proteinExistence type="predicted"/>
<evidence type="ECO:0000313" key="2">
    <source>
        <dbReference type="EMBL" id="CAB4013694.1"/>
    </source>
</evidence>
<feature type="domain" description="Mutator-like transposase" evidence="1">
    <location>
        <begin position="74"/>
        <end position="258"/>
    </location>
</feature>
<evidence type="ECO:0000313" key="3">
    <source>
        <dbReference type="Proteomes" id="UP001152795"/>
    </source>
</evidence>
<name>A0A6S7I598_PARCT</name>
<comment type="caution">
    <text evidence="2">The sequence shown here is derived from an EMBL/GenBank/DDBJ whole genome shotgun (WGS) entry which is preliminary data.</text>
</comment>
<dbReference type="OrthoDB" id="5985305at2759"/>